<keyword evidence="4 7" id="KW-0472">Membrane</keyword>
<accession>A0A366S8G7</accession>
<dbReference type="GeneID" id="41991337"/>
<feature type="transmembrane region" description="Helical" evidence="7">
    <location>
        <begin position="204"/>
        <end position="224"/>
    </location>
</feature>
<feature type="transmembrane region" description="Helical" evidence="7">
    <location>
        <begin position="119"/>
        <end position="142"/>
    </location>
</feature>
<comment type="subcellular location">
    <subcellularLocation>
        <location evidence="1">Membrane</location>
        <topology evidence="1">Multi-pass membrane protein</topology>
    </subcellularLocation>
</comment>
<dbReference type="OrthoDB" id="3923077at2759"/>
<evidence type="ECO:0000256" key="1">
    <source>
        <dbReference type="ARBA" id="ARBA00004141"/>
    </source>
</evidence>
<feature type="transmembrane region" description="Helical" evidence="7">
    <location>
        <begin position="168"/>
        <end position="192"/>
    </location>
</feature>
<keyword evidence="3 7" id="KW-1133">Transmembrane helix</keyword>
<feature type="transmembrane region" description="Helical" evidence="7">
    <location>
        <begin position="88"/>
        <end position="107"/>
    </location>
</feature>
<dbReference type="RefSeq" id="XP_031019873.1">
    <property type="nucleotide sequence ID" value="XM_031156041.1"/>
</dbReference>
<protein>
    <recommendedName>
        <fullName evidence="8">Rhodopsin domain-containing protein</fullName>
    </recommendedName>
</protein>
<evidence type="ECO:0000256" key="3">
    <source>
        <dbReference type="ARBA" id="ARBA00022989"/>
    </source>
</evidence>
<dbReference type="PANTHER" id="PTHR33048:SF21">
    <property type="entry name" value="INTEGRAL MEMBRANE PROTEIN"/>
    <property type="match status" value="1"/>
</dbReference>
<evidence type="ECO:0000256" key="7">
    <source>
        <dbReference type="SAM" id="Phobius"/>
    </source>
</evidence>
<organism evidence="9 10">
    <name type="scientific">Fusarium coffeatum</name>
    <dbReference type="NCBI Taxonomy" id="231269"/>
    <lineage>
        <taxon>Eukaryota</taxon>
        <taxon>Fungi</taxon>
        <taxon>Dikarya</taxon>
        <taxon>Ascomycota</taxon>
        <taxon>Pezizomycotina</taxon>
        <taxon>Sordariomycetes</taxon>
        <taxon>Hypocreomycetidae</taxon>
        <taxon>Hypocreales</taxon>
        <taxon>Nectriaceae</taxon>
        <taxon>Fusarium</taxon>
        <taxon>Fusarium incarnatum-equiseti species complex</taxon>
    </lineage>
</organism>
<dbReference type="Proteomes" id="UP000253153">
    <property type="component" value="Unassembled WGS sequence"/>
</dbReference>
<dbReference type="AlphaFoldDB" id="A0A366S8G7"/>
<evidence type="ECO:0000256" key="2">
    <source>
        <dbReference type="ARBA" id="ARBA00022692"/>
    </source>
</evidence>
<dbReference type="GO" id="GO:0016020">
    <property type="term" value="C:membrane"/>
    <property type="evidence" value="ECO:0007669"/>
    <property type="project" value="UniProtKB-SubCell"/>
</dbReference>
<feature type="transmembrane region" description="Helical" evidence="7">
    <location>
        <begin position="12"/>
        <end position="32"/>
    </location>
</feature>
<evidence type="ECO:0000259" key="8">
    <source>
        <dbReference type="Pfam" id="PF20684"/>
    </source>
</evidence>
<reference evidence="9 10" key="1">
    <citation type="submission" date="2018-06" db="EMBL/GenBank/DDBJ databases">
        <title>Fusarium incarnatum-equiseti species complex species 28.</title>
        <authorList>
            <person name="Gardiner D.M."/>
        </authorList>
    </citation>
    <scope>NUCLEOTIDE SEQUENCE [LARGE SCALE GENOMIC DNA]</scope>
    <source>
        <strain evidence="9 10">FIESC_28</strain>
    </source>
</reference>
<evidence type="ECO:0000256" key="4">
    <source>
        <dbReference type="ARBA" id="ARBA00023136"/>
    </source>
</evidence>
<keyword evidence="2 7" id="KW-0812">Transmembrane</keyword>
<proteinExistence type="inferred from homology"/>
<dbReference type="InterPro" id="IPR052337">
    <property type="entry name" value="SAT4-like"/>
</dbReference>
<dbReference type="Pfam" id="PF20684">
    <property type="entry name" value="Fung_rhodopsin"/>
    <property type="match status" value="1"/>
</dbReference>
<evidence type="ECO:0000313" key="10">
    <source>
        <dbReference type="Proteomes" id="UP000253153"/>
    </source>
</evidence>
<evidence type="ECO:0000313" key="9">
    <source>
        <dbReference type="EMBL" id="RBR25282.1"/>
    </source>
</evidence>
<sequence length="350" mass="38893">MAKVAGDGVALLYGCITMLTLAWVFAMLRLGVRKWKNNFGPDDWLMFVGLALYSVTVGIVIRCCFYGAGQKSKNLEPYDTMMGTKLFFVAQFFYCACSVPIKTSICVTMLRICDSRRRFVWTLWAIIATTITTAIVFIIATANICHPIEKLWGETTRGSCNTNLNSSIGFFFSAVSIVTDWTLAILPAVLLWKIQMKQRVKLPVICMLSLGVFASCATVIRLGYLTRYNDPAEFVYSTGAIGLWSIMEEGIGIVAGSMPALRPLLNLPIFSRSTYGSAGASNPGTDHMNPSHVSNKRKKSQRCDLEMDEFHGNMTTRVSHGRQKNQSLDDSDSQKFILKSTQVVMTTERV</sequence>
<feature type="transmembrane region" description="Helical" evidence="7">
    <location>
        <begin position="44"/>
        <end position="68"/>
    </location>
</feature>
<dbReference type="InterPro" id="IPR049326">
    <property type="entry name" value="Rhodopsin_dom_fungi"/>
</dbReference>
<dbReference type="EMBL" id="QKXC01000040">
    <property type="protein sequence ID" value="RBR25282.1"/>
    <property type="molecule type" value="Genomic_DNA"/>
</dbReference>
<dbReference type="PANTHER" id="PTHR33048">
    <property type="entry name" value="PTH11-LIKE INTEGRAL MEMBRANE PROTEIN (AFU_ORTHOLOGUE AFUA_5G11245)"/>
    <property type="match status" value="1"/>
</dbReference>
<gene>
    <name evidence="9" type="ORF">FIESC28_01891</name>
</gene>
<evidence type="ECO:0000256" key="5">
    <source>
        <dbReference type="ARBA" id="ARBA00038359"/>
    </source>
</evidence>
<comment type="similarity">
    <text evidence="5">Belongs to the SAT4 family.</text>
</comment>
<feature type="domain" description="Rhodopsin" evidence="8">
    <location>
        <begin position="28"/>
        <end position="266"/>
    </location>
</feature>
<keyword evidence="10" id="KW-1185">Reference proteome</keyword>
<evidence type="ECO:0000256" key="6">
    <source>
        <dbReference type="SAM" id="MobiDB-lite"/>
    </source>
</evidence>
<name>A0A366S8G7_9HYPO</name>
<comment type="caution">
    <text evidence="9">The sequence shown here is derived from an EMBL/GenBank/DDBJ whole genome shotgun (WGS) entry which is preliminary data.</text>
</comment>
<feature type="region of interest" description="Disordered" evidence="6">
    <location>
        <begin position="280"/>
        <end position="300"/>
    </location>
</feature>